<proteinExistence type="predicted"/>
<dbReference type="GO" id="GO:0016747">
    <property type="term" value="F:acyltransferase activity, transferring groups other than amino-acyl groups"/>
    <property type="evidence" value="ECO:0007669"/>
    <property type="project" value="InterPro"/>
</dbReference>
<dbReference type="PANTHER" id="PTHR23028">
    <property type="entry name" value="ACETYLTRANSFERASE"/>
    <property type="match status" value="1"/>
</dbReference>
<dbReference type="STRING" id="1045774.SAMN05421872_10593"/>
<keyword evidence="2" id="KW-0378">Hydrolase</keyword>
<reference evidence="2 3" key="1">
    <citation type="submission" date="2016-10" db="EMBL/GenBank/DDBJ databases">
        <authorList>
            <person name="de Groot N.N."/>
        </authorList>
    </citation>
    <scope>NUCLEOTIDE SEQUENCE [LARGE SCALE GENOMIC DNA]</scope>
    <source>
        <strain evidence="2 3">CGMCC 4.6858</strain>
    </source>
</reference>
<protein>
    <submittedName>
        <fullName evidence="2">Peptidoglycan/LPS O-acetylase OafA/YrhL, contains acyltransferase and SGNH-hydrolase domains</fullName>
    </submittedName>
</protein>
<evidence type="ECO:0000259" key="1">
    <source>
        <dbReference type="Pfam" id="PF01757"/>
    </source>
</evidence>
<dbReference type="Proteomes" id="UP000199034">
    <property type="component" value="Unassembled WGS sequence"/>
</dbReference>
<dbReference type="GO" id="GO:0009103">
    <property type="term" value="P:lipopolysaccharide biosynthetic process"/>
    <property type="evidence" value="ECO:0007669"/>
    <property type="project" value="TreeGrafter"/>
</dbReference>
<dbReference type="InterPro" id="IPR050879">
    <property type="entry name" value="Acyltransferase_3"/>
</dbReference>
<dbReference type="InterPro" id="IPR002656">
    <property type="entry name" value="Acyl_transf_3_dom"/>
</dbReference>
<keyword evidence="2" id="KW-0808">Transferase</keyword>
<evidence type="ECO:0000313" key="3">
    <source>
        <dbReference type="Proteomes" id="UP000199034"/>
    </source>
</evidence>
<keyword evidence="2" id="KW-0012">Acyltransferase</keyword>
<organism evidence="2 3">
    <name type="scientific">Nocardioides lianchengensis</name>
    <dbReference type="NCBI Taxonomy" id="1045774"/>
    <lineage>
        <taxon>Bacteria</taxon>
        <taxon>Bacillati</taxon>
        <taxon>Actinomycetota</taxon>
        <taxon>Actinomycetes</taxon>
        <taxon>Propionibacteriales</taxon>
        <taxon>Nocardioidaceae</taxon>
        <taxon>Nocardioides</taxon>
    </lineage>
</organism>
<dbReference type="OrthoDB" id="4865110at2"/>
<dbReference type="Pfam" id="PF01757">
    <property type="entry name" value="Acyl_transf_3"/>
    <property type="match status" value="1"/>
</dbReference>
<feature type="domain" description="Acyltransferase 3" evidence="1">
    <location>
        <begin position="16"/>
        <end position="347"/>
    </location>
</feature>
<name>A0A1G6R004_9ACTN</name>
<dbReference type="GO" id="GO:0016020">
    <property type="term" value="C:membrane"/>
    <property type="evidence" value="ECO:0007669"/>
    <property type="project" value="TreeGrafter"/>
</dbReference>
<sequence>MSEAAARAPHGATRVAALDGLRGITILLVVLGHGTVYLWPATAVLDVPYLRGFFLGGTVTVFFIVGGYVVTRGLVRELEAGVCDPLRFYLRRLLRLGPQLVLLCTALLLVDQVGPEPTRSAEQTRDSFLHVLTYTWNVYLQDHALDARGDLGHLWYLSVQQQVYVVLPLFLALLIRRRALSVLLLAAGIVSAVVLRFVLVPEIGWWPVSLRVLTRWDGLLLGVLLALVLPRVTRGLRWVPAALVVSLVALVALILTAGESGELAFLRWWGLAVLVVSGALVGLIVLHPGTGAIRALTAAPLTVLGRASYSIYVWHFPVFWFVGTQAQDWFWYARAMLALLIVVPIVVVMEIFVERPVRRLLAERPFFRVRADGTAPAPAGAERVAM</sequence>
<gene>
    <name evidence="2" type="ORF">SAMN05421872_10593</name>
</gene>
<dbReference type="GO" id="GO:0016787">
    <property type="term" value="F:hydrolase activity"/>
    <property type="evidence" value="ECO:0007669"/>
    <property type="project" value="UniProtKB-KW"/>
</dbReference>
<keyword evidence="3" id="KW-1185">Reference proteome</keyword>
<evidence type="ECO:0000313" key="2">
    <source>
        <dbReference type="EMBL" id="SDC97763.1"/>
    </source>
</evidence>
<accession>A0A1G6R004</accession>
<dbReference type="EMBL" id="FMZM01000005">
    <property type="protein sequence ID" value="SDC97763.1"/>
    <property type="molecule type" value="Genomic_DNA"/>
</dbReference>
<dbReference type="AlphaFoldDB" id="A0A1G6R004"/>
<dbReference type="PANTHER" id="PTHR23028:SF53">
    <property type="entry name" value="ACYL_TRANSF_3 DOMAIN-CONTAINING PROTEIN"/>
    <property type="match status" value="1"/>
</dbReference>
<dbReference type="RefSeq" id="WP_090854798.1">
    <property type="nucleotide sequence ID" value="NZ_FMZM01000005.1"/>
</dbReference>